<evidence type="ECO:0000256" key="4">
    <source>
        <dbReference type="ARBA" id="ARBA00022840"/>
    </source>
</evidence>
<proteinExistence type="inferred from homology"/>
<feature type="domain" description="GHMP kinase N-terminal" evidence="6">
    <location>
        <begin position="72"/>
        <end position="159"/>
    </location>
</feature>
<dbReference type="GO" id="GO:0006012">
    <property type="term" value="P:galactose metabolic process"/>
    <property type="evidence" value="ECO:0007669"/>
    <property type="project" value="UniProtKB-KW"/>
</dbReference>
<comment type="similarity">
    <text evidence="1">Belongs to the GHMP kinase family. GalK subfamily.</text>
</comment>
<reference evidence="9" key="1">
    <citation type="submission" date="2016-10" db="EMBL/GenBank/DDBJ databases">
        <authorList>
            <person name="Varghese N."/>
            <person name="Submissions S."/>
        </authorList>
    </citation>
    <scope>NUCLEOTIDE SEQUENCE [LARGE SCALE GENOMIC DNA]</scope>
    <source>
        <strain evidence="9">DSM 25030</strain>
    </source>
</reference>
<dbReference type="PRINTS" id="PR00473">
    <property type="entry name" value="GALCTOKINASE"/>
</dbReference>
<evidence type="ECO:0000259" key="7">
    <source>
        <dbReference type="Pfam" id="PF08544"/>
    </source>
</evidence>
<keyword evidence="3 8" id="KW-0808">Transferase</keyword>
<keyword evidence="2" id="KW-0547">Nucleotide-binding</keyword>
<dbReference type="PANTHER" id="PTHR10457">
    <property type="entry name" value="MEVALONATE KINASE/GALACTOKINASE"/>
    <property type="match status" value="1"/>
</dbReference>
<keyword evidence="5" id="KW-0119">Carbohydrate metabolism</keyword>
<dbReference type="GO" id="GO:0005829">
    <property type="term" value="C:cytosol"/>
    <property type="evidence" value="ECO:0007669"/>
    <property type="project" value="TreeGrafter"/>
</dbReference>
<dbReference type="STRING" id="1073328.SAMN05216294_3264"/>
<dbReference type="Proteomes" id="UP000199592">
    <property type="component" value="Unassembled WGS sequence"/>
</dbReference>
<dbReference type="SUPFAM" id="SSF54211">
    <property type="entry name" value="Ribosomal protein S5 domain 2-like"/>
    <property type="match status" value="1"/>
</dbReference>
<evidence type="ECO:0000259" key="6">
    <source>
        <dbReference type="Pfam" id="PF00288"/>
    </source>
</evidence>
<keyword evidence="4" id="KW-0067">ATP-binding</keyword>
<dbReference type="PANTHER" id="PTHR10457:SF7">
    <property type="entry name" value="GALACTOKINASE-RELATED"/>
    <property type="match status" value="1"/>
</dbReference>
<evidence type="ECO:0000313" key="8">
    <source>
        <dbReference type="EMBL" id="SDX09865.1"/>
    </source>
</evidence>
<dbReference type="Gene3D" id="3.30.230.10">
    <property type="match status" value="1"/>
</dbReference>
<dbReference type="InterPro" id="IPR000705">
    <property type="entry name" value="Galactokinase"/>
</dbReference>
<dbReference type="InterPro" id="IPR006206">
    <property type="entry name" value="Mevalonate/galactokinase"/>
</dbReference>
<dbReference type="InterPro" id="IPR020568">
    <property type="entry name" value="Ribosomal_Su5_D2-typ_SF"/>
</dbReference>
<dbReference type="OrthoDB" id="1411003at2"/>
<dbReference type="PRINTS" id="PR00959">
    <property type="entry name" value="MEVGALKINASE"/>
</dbReference>
<protein>
    <submittedName>
        <fullName evidence="8">Galactokinase</fullName>
    </submittedName>
</protein>
<dbReference type="InterPro" id="IPR036554">
    <property type="entry name" value="GHMP_kinase_C_sf"/>
</dbReference>
<dbReference type="InterPro" id="IPR006204">
    <property type="entry name" value="GHMP_kinase_N_dom"/>
</dbReference>
<feature type="domain" description="GHMP kinase C-terminal" evidence="7">
    <location>
        <begin position="266"/>
        <end position="337"/>
    </location>
</feature>
<keyword evidence="9" id="KW-1185">Reference proteome</keyword>
<dbReference type="Pfam" id="PF08544">
    <property type="entry name" value="GHMP_kinases_C"/>
    <property type="match status" value="1"/>
</dbReference>
<dbReference type="Gene3D" id="3.30.70.890">
    <property type="entry name" value="GHMP kinase, C-terminal domain"/>
    <property type="match status" value="1"/>
</dbReference>
<name>A0A1H2YXT2_9FLAO</name>
<dbReference type="GO" id="GO:0005524">
    <property type="term" value="F:ATP binding"/>
    <property type="evidence" value="ECO:0007669"/>
    <property type="project" value="UniProtKB-KW"/>
</dbReference>
<organism evidence="8 9">
    <name type="scientific">Flagellimonas zhangzhouensis</name>
    <dbReference type="NCBI Taxonomy" id="1073328"/>
    <lineage>
        <taxon>Bacteria</taxon>
        <taxon>Pseudomonadati</taxon>
        <taxon>Bacteroidota</taxon>
        <taxon>Flavobacteriia</taxon>
        <taxon>Flavobacteriales</taxon>
        <taxon>Flavobacteriaceae</taxon>
        <taxon>Flagellimonas</taxon>
    </lineage>
</organism>
<evidence type="ECO:0000256" key="1">
    <source>
        <dbReference type="ARBA" id="ARBA00006566"/>
    </source>
</evidence>
<evidence type="ECO:0000256" key="3">
    <source>
        <dbReference type="ARBA" id="ARBA00022777"/>
    </source>
</evidence>
<dbReference type="GO" id="GO:0004335">
    <property type="term" value="F:galactokinase activity"/>
    <property type="evidence" value="ECO:0007669"/>
    <property type="project" value="InterPro"/>
</dbReference>
<evidence type="ECO:0000313" key="9">
    <source>
        <dbReference type="Proteomes" id="UP000199592"/>
    </source>
</evidence>
<dbReference type="Pfam" id="PF00288">
    <property type="entry name" value="GHMP_kinases_N"/>
    <property type="match status" value="1"/>
</dbReference>
<dbReference type="RefSeq" id="WP_090299197.1">
    <property type="nucleotide sequence ID" value="NZ_FNKI01000006.1"/>
</dbReference>
<dbReference type="PIRSF" id="PIRSF000530">
    <property type="entry name" value="Galactokinase"/>
    <property type="match status" value="1"/>
</dbReference>
<accession>A0A1H2YXT2</accession>
<keyword evidence="3 8" id="KW-0418">Kinase</keyword>
<evidence type="ECO:0000256" key="2">
    <source>
        <dbReference type="ARBA" id="ARBA00022741"/>
    </source>
</evidence>
<dbReference type="InterPro" id="IPR013750">
    <property type="entry name" value="GHMP_kinase_C_dom"/>
</dbReference>
<dbReference type="InterPro" id="IPR014721">
    <property type="entry name" value="Ribsml_uS5_D2-typ_fold_subgr"/>
</dbReference>
<sequence>MIQIKVPARICFYGDHQDYLGLPVIAGAIDRYINLTAKPIVEDAFVLHLKDLEEVVAISINDDLEEVGMDDYFRSCMAVLKQNDFQFYQGYSIEISGNIPVNAGLSSSSALTVAWLRFLIESQEEPVLVSDHQIGRWAYEAEVLFFDQPGGLMDQYTIAQRGLIYIDTKSGESTRLSADMGTLLVAESGLAKKTLEVLKNARVYAQNAVEAVQEVHPEFELENAQLTDYEKYVDLVPEDLKGYWYAAIHNYHITLSAKEELLKNSPNLKVLGDLMNQHQTILQHQIKNTPKEMVQMMDAAEKAGAIGAKTIGSGGGGCMVAMVENENKDEVKQAFLNAGAKAVYEVEITT</sequence>
<keyword evidence="5" id="KW-0299">Galactose metabolism</keyword>
<gene>
    <name evidence="8" type="ORF">SAMN04487892_3229</name>
</gene>
<dbReference type="SUPFAM" id="SSF55060">
    <property type="entry name" value="GHMP Kinase, C-terminal domain"/>
    <property type="match status" value="1"/>
</dbReference>
<dbReference type="EMBL" id="FNMY01000007">
    <property type="protein sequence ID" value="SDX09865.1"/>
    <property type="molecule type" value="Genomic_DNA"/>
</dbReference>
<evidence type="ECO:0000256" key="5">
    <source>
        <dbReference type="ARBA" id="ARBA00023144"/>
    </source>
</evidence>
<dbReference type="AlphaFoldDB" id="A0A1H2YXT2"/>